<dbReference type="InterPro" id="IPR029066">
    <property type="entry name" value="PLP-binding_barrel"/>
</dbReference>
<evidence type="ECO:0000259" key="8">
    <source>
        <dbReference type="SMART" id="SM01005"/>
    </source>
</evidence>
<dbReference type="Proteomes" id="UP000242999">
    <property type="component" value="Unassembled WGS sequence"/>
</dbReference>
<dbReference type="Pfam" id="PF01168">
    <property type="entry name" value="Ala_racemase_N"/>
    <property type="match status" value="1"/>
</dbReference>
<dbReference type="EC" id="5.1.1.1" evidence="5"/>
<dbReference type="CDD" id="cd06827">
    <property type="entry name" value="PLPDE_III_AR_proteobact"/>
    <property type="match status" value="1"/>
</dbReference>
<evidence type="ECO:0000256" key="6">
    <source>
        <dbReference type="PIRSR" id="PIRSR600821-50"/>
    </source>
</evidence>
<dbReference type="NCBIfam" id="TIGR00492">
    <property type="entry name" value="alr"/>
    <property type="match status" value="1"/>
</dbReference>
<comment type="function">
    <text evidence="5">Catalyzes the interconversion of L-alanine and D-alanine. May also act on other amino acids.</text>
</comment>
<dbReference type="FunFam" id="3.20.20.10:FF:000002">
    <property type="entry name" value="Alanine racemase"/>
    <property type="match status" value="1"/>
</dbReference>
<evidence type="ECO:0000256" key="1">
    <source>
        <dbReference type="ARBA" id="ARBA00000316"/>
    </source>
</evidence>
<dbReference type="OrthoDB" id="9813814at2"/>
<name>A0A1H6QBA2_9GAMM</name>
<dbReference type="GO" id="GO:0005829">
    <property type="term" value="C:cytosol"/>
    <property type="evidence" value="ECO:0007669"/>
    <property type="project" value="TreeGrafter"/>
</dbReference>
<evidence type="ECO:0000256" key="4">
    <source>
        <dbReference type="ARBA" id="ARBA00023235"/>
    </source>
</evidence>
<comment type="catalytic activity">
    <reaction evidence="1 5">
        <text>L-alanine = D-alanine</text>
        <dbReference type="Rhea" id="RHEA:20249"/>
        <dbReference type="ChEBI" id="CHEBI:57416"/>
        <dbReference type="ChEBI" id="CHEBI:57972"/>
        <dbReference type="EC" id="5.1.1.1"/>
    </reaction>
</comment>
<dbReference type="Gene3D" id="3.20.20.10">
    <property type="entry name" value="Alanine racemase"/>
    <property type="match status" value="1"/>
</dbReference>
<dbReference type="PROSITE" id="PS00395">
    <property type="entry name" value="ALANINE_RACEMASE"/>
    <property type="match status" value="1"/>
</dbReference>
<dbReference type="STRING" id="64971.SAMN05421831_101216"/>
<protein>
    <recommendedName>
        <fullName evidence="5">Alanine racemase</fullName>
        <ecNumber evidence="5">5.1.1.1</ecNumber>
    </recommendedName>
</protein>
<keyword evidence="3 5" id="KW-0663">Pyridoxal phosphate</keyword>
<dbReference type="EMBL" id="FNYH01000001">
    <property type="protein sequence ID" value="SEI39136.1"/>
    <property type="molecule type" value="Genomic_DNA"/>
</dbReference>
<evidence type="ECO:0000256" key="2">
    <source>
        <dbReference type="ARBA" id="ARBA00001933"/>
    </source>
</evidence>
<feature type="active site" description="Proton acceptor; specific for L-alanine" evidence="5">
    <location>
        <position position="257"/>
    </location>
</feature>
<dbReference type="GO" id="GO:0030632">
    <property type="term" value="P:D-alanine biosynthetic process"/>
    <property type="evidence" value="ECO:0007669"/>
    <property type="project" value="UniProtKB-UniRule"/>
</dbReference>
<dbReference type="GO" id="GO:0030170">
    <property type="term" value="F:pyridoxal phosphate binding"/>
    <property type="evidence" value="ECO:0007669"/>
    <property type="project" value="UniProtKB-UniRule"/>
</dbReference>
<feature type="domain" description="Alanine racemase C-terminal" evidence="8">
    <location>
        <begin position="236"/>
        <end position="362"/>
    </location>
</feature>
<dbReference type="GO" id="GO:0008784">
    <property type="term" value="F:alanine racemase activity"/>
    <property type="evidence" value="ECO:0007669"/>
    <property type="project" value="UniProtKB-UniRule"/>
</dbReference>
<reference evidence="10" key="1">
    <citation type="submission" date="2016-10" db="EMBL/GenBank/DDBJ databases">
        <authorList>
            <person name="Varghese N."/>
            <person name="Submissions S."/>
        </authorList>
    </citation>
    <scope>NUCLEOTIDE SEQUENCE [LARGE SCALE GENOMIC DNA]</scope>
    <source>
        <strain evidence="10">DSM 7165</strain>
    </source>
</reference>
<feature type="active site" description="Proton acceptor; specific for D-alanine" evidence="5">
    <location>
        <position position="35"/>
    </location>
</feature>
<keyword evidence="10" id="KW-1185">Reference proteome</keyword>
<dbReference type="InterPro" id="IPR009006">
    <property type="entry name" value="Ala_racemase/Decarboxylase_C"/>
</dbReference>
<comment type="similarity">
    <text evidence="5">Belongs to the alanine racemase family.</text>
</comment>
<dbReference type="InterPro" id="IPR001608">
    <property type="entry name" value="Ala_racemase_N"/>
</dbReference>
<evidence type="ECO:0000313" key="10">
    <source>
        <dbReference type="Proteomes" id="UP000242999"/>
    </source>
</evidence>
<evidence type="ECO:0000256" key="5">
    <source>
        <dbReference type="HAMAP-Rule" id="MF_01201"/>
    </source>
</evidence>
<gene>
    <name evidence="9" type="ORF">SAMN05421831_101216</name>
</gene>
<feature type="binding site" evidence="5 7">
    <location>
        <position position="135"/>
    </location>
    <ligand>
        <name>substrate</name>
    </ligand>
</feature>
<dbReference type="PRINTS" id="PR00992">
    <property type="entry name" value="ALARACEMASE"/>
</dbReference>
<dbReference type="InterPro" id="IPR000821">
    <property type="entry name" value="Ala_racemase"/>
</dbReference>
<sequence>MARPAQAHIDLDAILANYRAAKVCAPQARAMAIIKANAYGHGAVAVAHALAEQADAFGVACIEEALELRAAGIKQPICLLEGFFSAEEIPLMLQHQLIPAIHHAAQLALLAQYLPLCTQKTQLKVWLKLDSGMHRLGFAPEDIANAYQDLTALPVQVLGLMTHFARADELTCPYTQTQWQLTQQWAQSLNLALCCANSPATLAWPSTHADWIRPGIMLYGATPIPEAQTPVQLRAGMRLISQLISVRDLAAGEGVGYGQTFVTSQPSRIGVVAMGYADGYPRHAPSGTPVYLEKLGACVPLIGRVSMDMLAVDLSTYAQAQVGDTVELWGPHLPINQVAEAAQSIAYELLTKVTARVPRYYHY</sequence>
<organism evidence="9 10">
    <name type="scientific">Allopseudospirillum japonicum</name>
    <dbReference type="NCBI Taxonomy" id="64971"/>
    <lineage>
        <taxon>Bacteria</taxon>
        <taxon>Pseudomonadati</taxon>
        <taxon>Pseudomonadota</taxon>
        <taxon>Gammaproteobacteria</taxon>
        <taxon>Oceanospirillales</taxon>
        <taxon>Oceanospirillaceae</taxon>
        <taxon>Allopseudospirillum</taxon>
    </lineage>
</organism>
<dbReference type="InterPro" id="IPR011079">
    <property type="entry name" value="Ala_racemase_C"/>
</dbReference>
<feature type="binding site" evidence="5 7">
    <location>
        <position position="307"/>
    </location>
    <ligand>
        <name>substrate</name>
    </ligand>
</feature>
<dbReference type="HAMAP" id="MF_01201">
    <property type="entry name" value="Ala_racemase"/>
    <property type="match status" value="1"/>
</dbReference>
<feature type="modified residue" description="N6-(pyridoxal phosphate)lysine" evidence="5 6">
    <location>
        <position position="35"/>
    </location>
</feature>
<dbReference type="PANTHER" id="PTHR30511">
    <property type="entry name" value="ALANINE RACEMASE"/>
    <property type="match status" value="1"/>
</dbReference>
<dbReference type="SUPFAM" id="SSF51419">
    <property type="entry name" value="PLP-binding barrel"/>
    <property type="match status" value="1"/>
</dbReference>
<comment type="pathway">
    <text evidence="5">Amino-acid biosynthesis; D-alanine biosynthesis; D-alanine from L-alanine: step 1/1.</text>
</comment>
<dbReference type="Pfam" id="PF00842">
    <property type="entry name" value="Ala_racemase_C"/>
    <property type="match status" value="1"/>
</dbReference>
<proteinExistence type="inferred from homology"/>
<evidence type="ECO:0000256" key="3">
    <source>
        <dbReference type="ARBA" id="ARBA00022898"/>
    </source>
</evidence>
<accession>A0A1H6QBA2</accession>
<dbReference type="PANTHER" id="PTHR30511:SF0">
    <property type="entry name" value="ALANINE RACEMASE, CATABOLIC-RELATED"/>
    <property type="match status" value="1"/>
</dbReference>
<keyword evidence="4 5" id="KW-0413">Isomerase</keyword>
<dbReference type="SUPFAM" id="SSF50621">
    <property type="entry name" value="Alanine racemase C-terminal domain-like"/>
    <property type="match status" value="1"/>
</dbReference>
<dbReference type="UniPathway" id="UPA00042">
    <property type="reaction ID" value="UER00497"/>
</dbReference>
<evidence type="ECO:0000256" key="7">
    <source>
        <dbReference type="PIRSR" id="PIRSR600821-52"/>
    </source>
</evidence>
<dbReference type="SMART" id="SM01005">
    <property type="entry name" value="Ala_racemase_C"/>
    <property type="match status" value="1"/>
</dbReference>
<evidence type="ECO:0000313" key="9">
    <source>
        <dbReference type="EMBL" id="SEI39136.1"/>
    </source>
</evidence>
<dbReference type="InterPro" id="IPR020622">
    <property type="entry name" value="Ala_racemase_pyridoxalP-BS"/>
</dbReference>
<comment type="cofactor">
    <cofactor evidence="2 5 6">
        <name>pyridoxal 5'-phosphate</name>
        <dbReference type="ChEBI" id="CHEBI:597326"/>
    </cofactor>
</comment>
<dbReference type="AlphaFoldDB" id="A0A1H6QBA2"/>
<dbReference type="RefSeq" id="WP_093308075.1">
    <property type="nucleotide sequence ID" value="NZ_FNYH01000001.1"/>
</dbReference>
<dbReference type="Gene3D" id="2.40.37.10">
    <property type="entry name" value="Lyase, Ornithine Decarboxylase, Chain A, domain 1"/>
    <property type="match status" value="1"/>
</dbReference>